<protein>
    <submittedName>
        <fullName evidence="3">VanW like protein</fullName>
    </submittedName>
</protein>
<dbReference type="AlphaFoldDB" id="A0A6B8V9W3"/>
<feature type="region of interest" description="Disordered" evidence="1">
    <location>
        <begin position="504"/>
        <end position="529"/>
    </location>
</feature>
<dbReference type="Proteomes" id="UP000427071">
    <property type="component" value="Chromosome"/>
</dbReference>
<accession>A0A6B8V9W3</accession>
<dbReference type="Pfam" id="PF04294">
    <property type="entry name" value="VanW"/>
    <property type="match status" value="1"/>
</dbReference>
<evidence type="ECO:0000313" key="3">
    <source>
        <dbReference type="EMBL" id="QGU01143.1"/>
    </source>
</evidence>
<dbReference type="InterPro" id="IPR052913">
    <property type="entry name" value="Glycopeptide_resist_protein"/>
</dbReference>
<dbReference type="Pfam" id="PF12229">
    <property type="entry name" value="PG_binding_4"/>
    <property type="match status" value="1"/>
</dbReference>
<proteinExistence type="predicted"/>
<dbReference type="PANTHER" id="PTHR35788:SF1">
    <property type="entry name" value="EXPORTED PROTEIN"/>
    <property type="match status" value="1"/>
</dbReference>
<dbReference type="EMBL" id="CP046452">
    <property type="protein sequence ID" value="QGU01143.1"/>
    <property type="molecule type" value="Genomic_DNA"/>
</dbReference>
<sequence length="564" mass="59196">MTNSQKAAPSKRRGLKITTAVVGGLLGLSAVLYGADFLLTQDQVPRGTTVAGVSVGGMSPEAASEKLSAELSARVNEPVMVTAGMKQSRLEPAAAGLTVNWEETIRSAGKPSLNPIDRVTSFFTEHEVGIASDVSEAALAPELERVKRDLTVAPVDGAVSVHGGKVNQSAPIDGQNVAIDSLRTELVENWLNPAGVLVEPEVVTPDIDAADMKKIAEGDAAKAISAPIVATGRDGIKGEIPLDRMHEVVAFVPFEGGLKTEINAETAQAILAENLSKTEVKKKNATISYSGGSRTITPSADGVKVDWEKVMADFPQRVTGDQPRTFEAVYIDEKATFTTEMAEKATFNDTIGSFTTSGFSGPSGVNIAKTAALVDGAIVAPGETFSLNNWTGPRGAAQGFVESGIIMNGHADKAIGGGISQFATTLYNAYYFAGMEDVAHTPHSYYISRYPAGREATVYDGAIDLVFKNTSQYPVMISAGVSGDSVTVALKGVKTVDVESISGGRWAPTQPKEMKVPGESCSPSSGAPGFTTADTRVIRNLSGVEVSRETFTTVYDPQPIVKCG</sequence>
<keyword evidence="4" id="KW-1185">Reference proteome</keyword>
<dbReference type="KEGG" id="ckw:CKALI_01215"/>
<dbReference type="RefSeq" id="WP_156191572.1">
    <property type="nucleotide sequence ID" value="NZ_CP046452.1"/>
</dbReference>
<evidence type="ECO:0000256" key="1">
    <source>
        <dbReference type="SAM" id="MobiDB-lite"/>
    </source>
</evidence>
<dbReference type="InterPro" id="IPR022029">
    <property type="entry name" value="YoaR-like_PG-bd"/>
</dbReference>
<gene>
    <name evidence="3" type="ORF">CKALI_01215</name>
</gene>
<dbReference type="PANTHER" id="PTHR35788">
    <property type="entry name" value="EXPORTED PROTEIN-RELATED"/>
    <property type="match status" value="1"/>
</dbReference>
<reference evidence="4" key="1">
    <citation type="submission" date="2019-11" db="EMBL/GenBank/DDBJ databases">
        <title>Complete genome sequence of Corynebacterium kalinowskii 1959, a novel Corynebacterium species isolated from soil of a small paddock in Vilsendorf, Germany.</title>
        <authorList>
            <person name="Schaffert L."/>
            <person name="Ruwe M."/>
            <person name="Milse J."/>
            <person name="Hanuschka K."/>
            <person name="Ortseifen V."/>
            <person name="Droste J."/>
            <person name="Brandt D."/>
            <person name="Schlueter L."/>
            <person name="Kutter Y."/>
            <person name="Vinke S."/>
            <person name="Viehoefer P."/>
            <person name="Jacob L."/>
            <person name="Luebke N.-C."/>
            <person name="Schulte-Berndt E."/>
            <person name="Hain C."/>
            <person name="Linder M."/>
            <person name="Schmidt P."/>
            <person name="Wollenschlaeger L."/>
            <person name="Luttermann T."/>
            <person name="Thieme E."/>
            <person name="Hassa J."/>
            <person name="Haak M."/>
            <person name="Wittchen M."/>
            <person name="Mentz A."/>
            <person name="Persicke M."/>
            <person name="Busche T."/>
            <person name="Ruckert C."/>
        </authorList>
    </citation>
    <scope>NUCLEOTIDE SEQUENCE [LARGE SCALE GENOMIC DNA]</scope>
    <source>
        <strain evidence="4">1959</strain>
    </source>
</reference>
<name>A0A6B8V9W3_9CORY</name>
<feature type="domain" description="YoaR-like putative peptidoglycan binding" evidence="2">
    <location>
        <begin position="255"/>
        <end position="326"/>
    </location>
</feature>
<dbReference type="InterPro" id="IPR007391">
    <property type="entry name" value="Vancomycin_resist_VanW"/>
</dbReference>
<organism evidence="3 4">
    <name type="scientific">Corynebacterium kalinowskii</name>
    <dbReference type="NCBI Taxonomy" id="2675216"/>
    <lineage>
        <taxon>Bacteria</taxon>
        <taxon>Bacillati</taxon>
        <taxon>Actinomycetota</taxon>
        <taxon>Actinomycetes</taxon>
        <taxon>Mycobacteriales</taxon>
        <taxon>Corynebacteriaceae</taxon>
        <taxon>Corynebacterium</taxon>
    </lineage>
</organism>
<evidence type="ECO:0000313" key="4">
    <source>
        <dbReference type="Proteomes" id="UP000427071"/>
    </source>
</evidence>
<evidence type="ECO:0000259" key="2">
    <source>
        <dbReference type="Pfam" id="PF12229"/>
    </source>
</evidence>